<evidence type="ECO:0000313" key="3">
    <source>
        <dbReference type="EMBL" id="RVU47335.1"/>
    </source>
</evidence>
<dbReference type="EMBL" id="SACR01000002">
    <property type="protein sequence ID" value="RVU47335.1"/>
    <property type="molecule type" value="Genomic_DNA"/>
</dbReference>
<dbReference type="PANTHER" id="PTHR46229">
    <property type="entry name" value="BOLA TRANSCRIPTION REGULATOR"/>
    <property type="match status" value="1"/>
</dbReference>
<keyword evidence="4" id="KW-1185">Reference proteome</keyword>
<reference evidence="3 4" key="1">
    <citation type="submission" date="2019-01" db="EMBL/GenBank/DDBJ databases">
        <authorList>
            <person name="Chen W.-M."/>
        </authorList>
    </citation>
    <scope>NUCLEOTIDE SEQUENCE [LARGE SCALE GENOMIC DNA]</scope>
    <source>
        <strain evidence="3 4">KYPY4</strain>
    </source>
</reference>
<dbReference type="AlphaFoldDB" id="A0A437RL61"/>
<dbReference type="PANTHER" id="PTHR46229:SF2">
    <property type="entry name" value="BOLA-LIKE PROTEIN 1"/>
    <property type="match status" value="1"/>
</dbReference>
<name>A0A437RL61_9BURK</name>
<evidence type="ECO:0000313" key="4">
    <source>
        <dbReference type="Proteomes" id="UP000285575"/>
    </source>
</evidence>
<dbReference type="OrthoDB" id="9801469at2"/>
<dbReference type="InterPro" id="IPR050961">
    <property type="entry name" value="BolA/IbaG_stress_morph_reg"/>
</dbReference>
<protein>
    <submittedName>
        <fullName evidence="3">BolA family transcriptional regulator</fullName>
    </submittedName>
</protein>
<sequence length="93" mass="10042">MADPTPDEVRSYIAAGLPCTVLEVEGDGRHFFATIVSAEFDGLSRVKRHQRVYAALGDRMREQIHALSMKTLTPSEHAAAAQAPGLGAAPHHH</sequence>
<accession>A0A437RL61</accession>
<dbReference type="Pfam" id="PF01722">
    <property type="entry name" value="BolA"/>
    <property type="match status" value="1"/>
</dbReference>
<comment type="similarity">
    <text evidence="1 2">Belongs to the BolA/IbaG family.</text>
</comment>
<gene>
    <name evidence="3" type="ORF">EOE66_06205</name>
</gene>
<evidence type="ECO:0000256" key="1">
    <source>
        <dbReference type="ARBA" id="ARBA00005578"/>
    </source>
</evidence>
<comment type="caution">
    <text evidence="3">The sequence shown here is derived from an EMBL/GenBank/DDBJ whole genome shotgun (WGS) entry which is preliminary data.</text>
</comment>
<dbReference type="Proteomes" id="UP000285575">
    <property type="component" value="Unassembled WGS sequence"/>
</dbReference>
<organism evidence="3 4">
    <name type="scientific">Rubrivivax rivuli</name>
    <dbReference type="NCBI Taxonomy" id="1862385"/>
    <lineage>
        <taxon>Bacteria</taxon>
        <taxon>Pseudomonadati</taxon>
        <taxon>Pseudomonadota</taxon>
        <taxon>Betaproteobacteria</taxon>
        <taxon>Burkholderiales</taxon>
        <taxon>Sphaerotilaceae</taxon>
        <taxon>Rubrivivax</taxon>
    </lineage>
</organism>
<dbReference type="SUPFAM" id="SSF82657">
    <property type="entry name" value="BolA-like"/>
    <property type="match status" value="1"/>
</dbReference>
<dbReference type="Gene3D" id="3.30.300.90">
    <property type="entry name" value="BolA-like"/>
    <property type="match status" value="1"/>
</dbReference>
<dbReference type="RefSeq" id="WP_128227799.1">
    <property type="nucleotide sequence ID" value="NZ_SACR01000002.1"/>
</dbReference>
<dbReference type="InterPro" id="IPR036065">
    <property type="entry name" value="BolA-like_sf"/>
</dbReference>
<evidence type="ECO:0000256" key="2">
    <source>
        <dbReference type="RuleBase" id="RU003860"/>
    </source>
</evidence>
<dbReference type="InterPro" id="IPR002634">
    <property type="entry name" value="BolA"/>
</dbReference>
<proteinExistence type="inferred from homology"/>